<dbReference type="PANTHER" id="PTHR30222">
    <property type="entry name" value="SPERMIDINE/PUTRESCINE-BINDING PERIPLASMIC PROTEIN"/>
    <property type="match status" value="1"/>
</dbReference>
<comment type="caution">
    <text evidence="3">The sequence shown here is derived from an EMBL/GenBank/DDBJ whole genome shotgun (WGS) entry which is preliminary data.</text>
</comment>
<evidence type="ECO:0000313" key="4">
    <source>
        <dbReference type="Proteomes" id="UP001139319"/>
    </source>
</evidence>
<dbReference type="Proteomes" id="UP001139319">
    <property type="component" value="Unassembled WGS sequence"/>
</dbReference>
<dbReference type="Pfam" id="PF13416">
    <property type="entry name" value="SBP_bac_8"/>
    <property type="match status" value="1"/>
</dbReference>
<proteinExistence type="predicted"/>
<evidence type="ECO:0000313" key="3">
    <source>
        <dbReference type="EMBL" id="MCP8899515.1"/>
    </source>
</evidence>
<organism evidence="3 4">
    <name type="scientific">Gilvimarinus xylanilyticus</name>
    <dbReference type="NCBI Taxonomy" id="2944139"/>
    <lineage>
        <taxon>Bacteria</taxon>
        <taxon>Pseudomonadati</taxon>
        <taxon>Pseudomonadota</taxon>
        <taxon>Gammaproteobacteria</taxon>
        <taxon>Cellvibrionales</taxon>
        <taxon>Cellvibrionaceae</taxon>
        <taxon>Gilvimarinus</taxon>
    </lineage>
</organism>
<gene>
    <name evidence="3" type="ORF">M6D89_09415</name>
</gene>
<sequence length="358" mass="40445">MQAFWAGLILSATGAVASADALNVVSWDGAYVKSQILGYIRDYEQASGNRVNVIQYTGGIDEIRSQSRAWNVSWEVIDLELYDAIRACNEGLLETIDLDDMPAAPDGTPARDDFINHRATPCGVANVASATVISFDPQRFETPPDALEDFFDLDVYPGKRALRKTPQGNMEWALIADGVPRDKVYDVLSTEQGLNRAFAVLNRIKPHVQWWETGQEAIRLLETEQVVMSSAYNGRVGAAIDRGESLDILWDNHVWYYDVWAIVKNGRNPDLALDFIRFASKTESLVKQVKYISYGPMRHSAVAMLDEKVRDRLPTSEAHLKTALELDAVWWSENLDRIQPRFERWLERSIMVPKALPR</sequence>
<dbReference type="RefSeq" id="WP_253967812.1">
    <property type="nucleotide sequence ID" value="NZ_JAMFTH010000002.1"/>
</dbReference>
<feature type="chain" id="PRO_5040725013" evidence="2">
    <location>
        <begin position="18"/>
        <end position="358"/>
    </location>
</feature>
<dbReference type="Gene3D" id="3.40.190.10">
    <property type="entry name" value="Periplasmic binding protein-like II"/>
    <property type="match status" value="2"/>
</dbReference>
<keyword evidence="1 2" id="KW-0732">Signal</keyword>
<accession>A0A9X2HWN8</accession>
<name>A0A9X2HWN8_9GAMM</name>
<dbReference type="SUPFAM" id="SSF53850">
    <property type="entry name" value="Periplasmic binding protein-like II"/>
    <property type="match status" value="1"/>
</dbReference>
<feature type="signal peptide" evidence="2">
    <location>
        <begin position="1"/>
        <end position="17"/>
    </location>
</feature>
<dbReference type="CDD" id="cd13589">
    <property type="entry name" value="PBP2_polyamine_RpCGA009"/>
    <property type="match status" value="1"/>
</dbReference>
<reference evidence="3" key="1">
    <citation type="submission" date="2022-05" db="EMBL/GenBank/DDBJ databases">
        <authorList>
            <person name="Sun H.-N."/>
        </authorList>
    </citation>
    <scope>NUCLEOTIDE SEQUENCE</scope>
    <source>
        <strain evidence="3">HB14</strain>
    </source>
</reference>
<dbReference type="EMBL" id="JAMFTH010000002">
    <property type="protein sequence ID" value="MCP8899515.1"/>
    <property type="molecule type" value="Genomic_DNA"/>
</dbReference>
<dbReference type="InterPro" id="IPR006059">
    <property type="entry name" value="SBP"/>
</dbReference>
<dbReference type="AlphaFoldDB" id="A0A9X2HWN8"/>
<dbReference type="PANTHER" id="PTHR30222:SF2">
    <property type="entry name" value="ABC TRANSPORTER SUBSTRATE-BINDING PROTEIN"/>
    <property type="match status" value="1"/>
</dbReference>
<evidence type="ECO:0000256" key="2">
    <source>
        <dbReference type="SAM" id="SignalP"/>
    </source>
</evidence>
<reference evidence="3" key="2">
    <citation type="submission" date="2023-01" db="EMBL/GenBank/DDBJ databases">
        <title>Gilvimarinus xylanilyticus HB14 isolated from Caulerpa lentillifera aquaculture base in Hainan, China.</title>
        <authorList>
            <person name="Zhang Y.-J."/>
        </authorList>
    </citation>
    <scope>NUCLEOTIDE SEQUENCE</scope>
    <source>
        <strain evidence="3">HB14</strain>
    </source>
</reference>
<keyword evidence="4" id="KW-1185">Reference proteome</keyword>
<protein>
    <submittedName>
        <fullName evidence="3">ABC transporter substrate-binding protein</fullName>
    </submittedName>
</protein>
<evidence type="ECO:0000256" key="1">
    <source>
        <dbReference type="ARBA" id="ARBA00022729"/>
    </source>
</evidence>